<feature type="domain" description="Integral membrane bound transporter" evidence="5">
    <location>
        <begin position="359"/>
        <end position="484"/>
    </location>
</feature>
<dbReference type="Pfam" id="PF13515">
    <property type="entry name" value="FUSC_2"/>
    <property type="match status" value="1"/>
</dbReference>
<evidence type="ECO:0000256" key="3">
    <source>
        <dbReference type="ARBA" id="ARBA00022989"/>
    </source>
</evidence>
<sequence>MNNKTKKILASCQESLKKNFRFATLDFIFIITFVTVFQKVFGMENSIVGVIFTIMMASSMLKDMTASPVKHLAGQAAVLAAMAVSACVVNTLPPVFSFPLNFGMIFLILYVFTYEHSSHLYFPYILSYLFLIFISPITPDLLPKRLAAMITGAVCIILYQFIMGRKRVIETTRDALSDMIDETCDLIDYMITGKGAPDTPEDVRKNLFRLSRMVYDRRKKILCISDADFAVIDSGQGIEHLFLILSDMEQPLSVFQTKMLCSVSEKLSVFRQFVQGQIKELPPLLQSDFVSQKEDSRAKELFDGLTYLQEHLLHMTDPEKKTRYRKTMLSLSIRLKAALDISPVRVVYALRVGLLLACSCLFVQSMHLVHGKWLLFTIASVSLPYADDIGQKAKKRFAATAAGGLLSLLLYAAVPSMTGRTAIMMLSGYLSFYFTDYTGTFACSTIGALGAAVFTDVFGWNSVGEMLAVRLAYIIAGILVSLIFNLVVFPFSRRLATEQLWNKYAAATKLLTQICRQEDTDTQLYYSLIIQSHLLEEKLAKNADDEEWEKLKNMLPKCRQRVRNAHRKKPRIQALS</sequence>
<keyword evidence="4" id="KW-0472">Membrane</keyword>
<keyword evidence="2" id="KW-0812">Transmembrane</keyword>
<protein>
    <recommendedName>
        <fullName evidence="5">Integral membrane bound transporter domain-containing protein</fullName>
    </recommendedName>
</protein>
<evidence type="ECO:0000256" key="1">
    <source>
        <dbReference type="ARBA" id="ARBA00004141"/>
    </source>
</evidence>
<evidence type="ECO:0000256" key="2">
    <source>
        <dbReference type="ARBA" id="ARBA00022692"/>
    </source>
</evidence>
<reference evidence="6" key="1">
    <citation type="submission" date="2019-11" db="EMBL/GenBank/DDBJ databases">
        <authorList>
            <person name="Feng L."/>
        </authorList>
    </citation>
    <scope>NUCLEOTIDE SEQUENCE</scope>
    <source>
        <strain evidence="6">AcaccaeLFYP115</strain>
    </source>
</reference>
<keyword evidence="3" id="KW-1133">Transmembrane helix</keyword>
<comment type="subcellular location">
    <subcellularLocation>
        <location evidence="1">Membrane</location>
        <topology evidence="1">Multi-pass membrane protein</topology>
    </subcellularLocation>
</comment>
<proteinExistence type="predicted"/>
<evidence type="ECO:0000256" key="4">
    <source>
        <dbReference type="ARBA" id="ARBA00023136"/>
    </source>
</evidence>
<dbReference type="GO" id="GO:0016020">
    <property type="term" value="C:membrane"/>
    <property type="evidence" value="ECO:0007669"/>
    <property type="project" value="UniProtKB-SubCell"/>
</dbReference>
<dbReference type="AlphaFoldDB" id="A0A6N2W2B0"/>
<evidence type="ECO:0000259" key="5">
    <source>
        <dbReference type="Pfam" id="PF13515"/>
    </source>
</evidence>
<evidence type="ECO:0000313" key="6">
    <source>
        <dbReference type="EMBL" id="VYT36143.1"/>
    </source>
</evidence>
<name>A0A6N2W2B0_9FIRM</name>
<dbReference type="EMBL" id="CACRSQ010000007">
    <property type="protein sequence ID" value="VYT36143.1"/>
    <property type="molecule type" value="Genomic_DNA"/>
</dbReference>
<accession>A0A6N2W2B0</accession>
<dbReference type="InterPro" id="IPR049453">
    <property type="entry name" value="Memb_transporter_dom"/>
</dbReference>
<gene>
    <name evidence="6" type="ORF">ACLFYP115_02984</name>
</gene>
<dbReference type="RefSeq" id="WP_006566076.1">
    <property type="nucleotide sequence ID" value="NZ_BAABZP010000001.1"/>
</dbReference>
<organism evidence="6">
    <name type="scientific">Anaerostipes caccae</name>
    <dbReference type="NCBI Taxonomy" id="105841"/>
    <lineage>
        <taxon>Bacteria</taxon>
        <taxon>Bacillati</taxon>
        <taxon>Bacillota</taxon>
        <taxon>Clostridia</taxon>
        <taxon>Lachnospirales</taxon>
        <taxon>Lachnospiraceae</taxon>
        <taxon>Anaerostipes</taxon>
    </lineage>
</organism>